<protein>
    <recommendedName>
        <fullName evidence="3">DUF374 domain-containing protein</fullName>
    </recommendedName>
</protein>
<evidence type="ECO:0000313" key="1">
    <source>
        <dbReference type="EMBL" id="MBC5630563.1"/>
    </source>
</evidence>
<evidence type="ECO:0008006" key="3">
    <source>
        <dbReference type="Google" id="ProtNLM"/>
    </source>
</evidence>
<accession>A0ABR7DIR8</accession>
<comment type="caution">
    <text evidence="1">The sequence shown here is derived from an EMBL/GenBank/DDBJ whole genome shotgun (WGS) entry which is preliminary data.</text>
</comment>
<dbReference type="EMBL" id="JACOOO010000041">
    <property type="protein sequence ID" value="MBC5630563.1"/>
    <property type="molecule type" value="Genomic_DNA"/>
</dbReference>
<dbReference type="Proteomes" id="UP000596929">
    <property type="component" value="Unassembled WGS sequence"/>
</dbReference>
<organism evidence="1 2">
    <name type="scientific">Clostridium hominis</name>
    <dbReference type="NCBI Taxonomy" id="2763036"/>
    <lineage>
        <taxon>Bacteria</taxon>
        <taxon>Bacillati</taxon>
        <taxon>Bacillota</taxon>
        <taxon>Clostridia</taxon>
        <taxon>Eubacteriales</taxon>
        <taxon>Clostridiaceae</taxon>
        <taxon>Clostridium</taxon>
    </lineage>
</organism>
<sequence length="221" mass="25701">MSLDLGRFISKVYIKYLELVYKTSKIEIKLNNGDIIKNSIIGFWHGDSYVMNLLMKELSKEEIDVAVVVTADKRGDYIEETLNYYNMRALRMPDGIKMKSFLRELNDESKKENSTLVISLDGPLGPLHEPKKIGFKLANTSEKNFLATKIDIKRKITLTRRWDNYIIPLPFSEIKFSIVDFGKVSKENLINFNIYKEKLKKELLDDYIEIMNDKEFVAGNI</sequence>
<gene>
    <name evidence="1" type="ORF">H8S20_17030</name>
</gene>
<proteinExistence type="predicted"/>
<reference evidence="1 2" key="1">
    <citation type="submission" date="2020-08" db="EMBL/GenBank/DDBJ databases">
        <title>Genome public.</title>
        <authorList>
            <person name="Liu C."/>
            <person name="Sun Q."/>
        </authorList>
    </citation>
    <scope>NUCLEOTIDE SEQUENCE [LARGE SCALE GENOMIC DNA]</scope>
    <source>
        <strain evidence="1 2">NSJ-6</strain>
    </source>
</reference>
<dbReference type="RefSeq" id="WP_186860856.1">
    <property type="nucleotide sequence ID" value="NZ_JACOOO010000041.1"/>
</dbReference>
<evidence type="ECO:0000313" key="2">
    <source>
        <dbReference type="Proteomes" id="UP000596929"/>
    </source>
</evidence>
<name>A0ABR7DIR8_9CLOT</name>
<keyword evidence="2" id="KW-1185">Reference proteome</keyword>